<organism evidence="1 2">
    <name type="scientific">Rhodanobacter glycinis</name>
    <dbReference type="NCBI Taxonomy" id="582702"/>
    <lineage>
        <taxon>Bacteria</taxon>
        <taxon>Pseudomonadati</taxon>
        <taxon>Pseudomonadota</taxon>
        <taxon>Gammaproteobacteria</taxon>
        <taxon>Lysobacterales</taxon>
        <taxon>Rhodanobacteraceae</taxon>
        <taxon>Rhodanobacter</taxon>
    </lineage>
</organism>
<gene>
    <name evidence="1" type="ORF">SAMN05192579_103207</name>
</gene>
<name>A0A1I4A0U6_9GAMM</name>
<dbReference type="Proteomes" id="UP000198725">
    <property type="component" value="Unassembled WGS sequence"/>
</dbReference>
<evidence type="ECO:0000313" key="1">
    <source>
        <dbReference type="EMBL" id="SFK49840.1"/>
    </source>
</evidence>
<proteinExistence type="predicted"/>
<protein>
    <submittedName>
        <fullName evidence="1">Uncharacterized protein</fullName>
    </submittedName>
</protein>
<accession>A0A1I4A0U6</accession>
<evidence type="ECO:0000313" key="2">
    <source>
        <dbReference type="Proteomes" id="UP000198725"/>
    </source>
</evidence>
<keyword evidence="2" id="KW-1185">Reference proteome</keyword>
<dbReference type="EMBL" id="FOSR01000003">
    <property type="protein sequence ID" value="SFK49840.1"/>
    <property type="molecule type" value="Genomic_DNA"/>
</dbReference>
<reference evidence="2" key="1">
    <citation type="submission" date="2016-10" db="EMBL/GenBank/DDBJ databases">
        <authorList>
            <person name="Varghese N."/>
            <person name="Submissions S."/>
        </authorList>
    </citation>
    <scope>NUCLEOTIDE SEQUENCE [LARGE SCALE GENOMIC DNA]</scope>
    <source>
        <strain evidence="2">MO64</strain>
    </source>
</reference>
<sequence>MHAQAIGLWEHALRGYYGNQISSGLNKEGNVYVLYNTQEELQPFVEMTRRCKDRQQIAELVDALSPVFASLRPLPDAPGTRGWVCTGGSTCTPANHLLGKEVQLCSAQFLGLLGAVATDIVETIPTSQRTAAEKAFVVNAATAMATQVDNWLSPTYFKSVAARTRMTSADAKDGQSTYFFQDRDLWFMTILSDLAELHETGVKMEGAGRQAFQSLQTKHSQIAGIFNLFLTRITLFNTSGDQRAEIDRGYWRNYADSKYAAYNALTSPVSCHQNIFGVMQKTYRVKSKAAYVDSSIGWDLSHARRLVPALASFVRNRTNLTKVFDYSNPSFNPSKLQRAFANQIVDKVWNKDRQHPLFSNFWDGSNGWYRAGYSNGTDQCRPGQAPYSLAWSYPTGGYPQWGEFNETLRSLNLQIYRLLDGADTKKSTFVDKYYSRLQMPKTPDAAQEIWSLTFLSSLVGN</sequence>
<dbReference type="AlphaFoldDB" id="A0A1I4A0U6"/>